<dbReference type="InterPro" id="IPR036380">
    <property type="entry name" value="Isochorismatase-like_sf"/>
</dbReference>
<accession>A0A3B0SYF5</accession>
<dbReference type="Gene3D" id="3.40.50.850">
    <property type="entry name" value="Isochorismatase-like"/>
    <property type="match status" value="1"/>
</dbReference>
<dbReference type="Pfam" id="PF00857">
    <property type="entry name" value="Isochorismatase"/>
    <property type="match status" value="1"/>
</dbReference>
<protein>
    <submittedName>
        <fullName evidence="3">Isochorismatase</fullName>
        <ecNumber evidence="3">3.3.2.1</ecNumber>
    </submittedName>
</protein>
<name>A0A3B0SYF5_9ZZZZ</name>
<dbReference type="PANTHER" id="PTHR43540">
    <property type="entry name" value="PEROXYUREIDOACRYLATE/UREIDOACRYLATE AMIDOHYDROLASE-RELATED"/>
    <property type="match status" value="1"/>
</dbReference>
<evidence type="ECO:0000259" key="2">
    <source>
        <dbReference type="Pfam" id="PF00857"/>
    </source>
</evidence>
<dbReference type="GO" id="GO:0008908">
    <property type="term" value="F:isochorismatase activity"/>
    <property type="evidence" value="ECO:0007669"/>
    <property type="project" value="UniProtKB-EC"/>
</dbReference>
<dbReference type="PANTHER" id="PTHR43540:SF1">
    <property type="entry name" value="ISOCHORISMATASE HYDROLASE"/>
    <property type="match status" value="1"/>
</dbReference>
<dbReference type="EMBL" id="UOEI01000663">
    <property type="protein sequence ID" value="VAW08983.1"/>
    <property type="molecule type" value="Genomic_DNA"/>
</dbReference>
<organism evidence="3">
    <name type="scientific">hydrothermal vent metagenome</name>
    <dbReference type="NCBI Taxonomy" id="652676"/>
    <lineage>
        <taxon>unclassified sequences</taxon>
        <taxon>metagenomes</taxon>
        <taxon>ecological metagenomes</taxon>
    </lineage>
</organism>
<proteinExistence type="predicted"/>
<evidence type="ECO:0000256" key="1">
    <source>
        <dbReference type="ARBA" id="ARBA00022801"/>
    </source>
</evidence>
<feature type="domain" description="Isochorismatase-like" evidence="2">
    <location>
        <begin position="9"/>
        <end position="149"/>
    </location>
</feature>
<reference evidence="3" key="1">
    <citation type="submission" date="2018-06" db="EMBL/GenBank/DDBJ databases">
        <authorList>
            <person name="Zhirakovskaya E."/>
        </authorList>
    </citation>
    <scope>NUCLEOTIDE SEQUENCE</scope>
</reference>
<dbReference type="SUPFAM" id="SSF52499">
    <property type="entry name" value="Isochorismatase-like hydrolases"/>
    <property type="match status" value="1"/>
</dbReference>
<evidence type="ECO:0000313" key="3">
    <source>
        <dbReference type="EMBL" id="VAW08983.1"/>
    </source>
</evidence>
<dbReference type="InterPro" id="IPR000868">
    <property type="entry name" value="Isochorismatase-like_dom"/>
</dbReference>
<dbReference type="EC" id="3.3.2.1" evidence="3"/>
<gene>
    <name evidence="3" type="ORF">MNBD_ACTINO01-1867</name>
</gene>
<dbReference type="CDD" id="cd01014">
    <property type="entry name" value="nicotinamidase_related"/>
    <property type="match status" value="1"/>
</dbReference>
<dbReference type="InterPro" id="IPR050272">
    <property type="entry name" value="Isochorismatase-like_hydrls"/>
</dbReference>
<dbReference type="AlphaFoldDB" id="A0A3B0SYF5"/>
<keyword evidence="1 3" id="KW-0378">Hydrolase</keyword>
<sequence length="187" mass="20714">MVADWNGSTALVVIDVQKGFDDAIYWGPRNNHDCETNVERLIVAWRDQGWPIVFVRHDSKTPSSPLAKGSPGNAFKPVVKGDPDLLVIKDVHSAFHGSPDLDGWLRKHRITGLAIAGIQTNLCCETTARVGSDLGYDILFVEDATHTFDIITPTHKVYRAREIARYSSLTIDKAFGRVVLTSELVDD</sequence>